<keyword evidence="6" id="KW-0547">Nucleotide-binding</keyword>
<dbReference type="FunFam" id="3.40.50.300:FF:000255">
    <property type="entry name" value="Elongation factor 1-alpha"/>
    <property type="match status" value="1"/>
</dbReference>
<dbReference type="Proteomes" id="UP000002051">
    <property type="component" value="Chromosome 2"/>
</dbReference>
<dbReference type="GO" id="GO:0003746">
    <property type="term" value="F:translation elongation factor activity"/>
    <property type="evidence" value="ECO:0000318"/>
    <property type="project" value="GO_Central"/>
</dbReference>
<evidence type="ECO:0000256" key="5">
    <source>
        <dbReference type="ARBA" id="ARBA00022490"/>
    </source>
</evidence>
<dbReference type="EMBL" id="CM001218">
    <property type="protein sequence ID" value="KEH38802.1"/>
    <property type="molecule type" value="Genomic_DNA"/>
</dbReference>
<comment type="function">
    <text evidence="1">This protein promotes the GTP-dependent binding of aminoacyl-tRNA to the A-site of ribosomes during protein biosynthesis.</text>
</comment>
<dbReference type="SUPFAM" id="SSF50447">
    <property type="entry name" value="Translation proteins"/>
    <property type="match status" value="1"/>
</dbReference>
<dbReference type="PANTHER" id="PTHR23115">
    <property type="entry name" value="TRANSLATION FACTOR"/>
    <property type="match status" value="1"/>
</dbReference>
<evidence type="ECO:0000256" key="8">
    <source>
        <dbReference type="ARBA" id="ARBA00022917"/>
    </source>
</evidence>
<dbReference type="PRINTS" id="PR00315">
    <property type="entry name" value="ELONGATNFCT"/>
</dbReference>
<reference evidence="11 13" key="2">
    <citation type="journal article" date="2014" name="BMC Genomics">
        <title>An improved genome release (version Mt4.0) for the model legume Medicago truncatula.</title>
        <authorList>
            <person name="Tang H."/>
            <person name="Krishnakumar V."/>
            <person name="Bidwell S."/>
            <person name="Rosen B."/>
            <person name="Chan A."/>
            <person name="Zhou S."/>
            <person name="Gentzbittel L."/>
            <person name="Childs K.L."/>
            <person name="Yandell M."/>
            <person name="Gundlach H."/>
            <person name="Mayer K.F."/>
            <person name="Schwartz D.C."/>
            <person name="Town C.D."/>
        </authorList>
    </citation>
    <scope>GENOME REANNOTATION</scope>
    <source>
        <strain evidence="11">A17</strain>
        <strain evidence="12 13">cv. Jemalong A17</strain>
    </source>
</reference>
<evidence type="ECO:0000256" key="9">
    <source>
        <dbReference type="ARBA" id="ARBA00023134"/>
    </source>
</evidence>
<dbReference type="HOGENOM" id="CLU_007265_3_5_1"/>
<evidence type="ECO:0000313" key="11">
    <source>
        <dbReference type="EMBL" id="KEH38802.1"/>
    </source>
</evidence>
<evidence type="ECO:0000313" key="12">
    <source>
        <dbReference type="EnsemblPlants" id="KEH38802"/>
    </source>
</evidence>
<keyword evidence="4" id="KW-0488">Methylation</keyword>
<organism evidence="11 13">
    <name type="scientific">Medicago truncatula</name>
    <name type="common">Barrel medic</name>
    <name type="synonym">Medicago tribuloides</name>
    <dbReference type="NCBI Taxonomy" id="3880"/>
    <lineage>
        <taxon>Eukaryota</taxon>
        <taxon>Viridiplantae</taxon>
        <taxon>Streptophyta</taxon>
        <taxon>Embryophyta</taxon>
        <taxon>Tracheophyta</taxon>
        <taxon>Spermatophyta</taxon>
        <taxon>Magnoliopsida</taxon>
        <taxon>eudicotyledons</taxon>
        <taxon>Gunneridae</taxon>
        <taxon>Pentapetalae</taxon>
        <taxon>rosids</taxon>
        <taxon>fabids</taxon>
        <taxon>Fabales</taxon>
        <taxon>Fabaceae</taxon>
        <taxon>Papilionoideae</taxon>
        <taxon>50 kb inversion clade</taxon>
        <taxon>NPAAA clade</taxon>
        <taxon>Hologalegina</taxon>
        <taxon>IRL clade</taxon>
        <taxon>Trifolieae</taxon>
        <taxon>Medicago</taxon>
    </lineage>
</organism>
<evidence type="ECO:0000256" key="1">
    <source>
        <dbReference type="ARBA" id="ARBA00003982"/>
    </source>
</evidence>
<keyword evidence="13" id="KW-1185">Reference proteome</keyword>
<keyword evidence="5" id="KW-0963">Cytoplasm</keyword>
<dbReference type="SUPFAM" id="SSF52540">
    <property type="entry name" value="P-loop containing nucleoside triphosphate hydrolases"/>
    <property type="match status" value="1"/>
</dbReference>
<dbReference type="GO" id="GO:0005525">
    <property type="term" value="F:GTP binding"/>
    <property type="evidence" value="ECO:0007669"/>
    <property type="project" value="UniProtKB-KW"/>
</dbReference>
<dbReference type="InterPro" id="IPR009000">
    <property type="entry name" value="Transl_B-barrel_sf"/>
</dbReference>
<evidence type="ECO:0000256" key="4">
    <source>
        <dbReference type="ARBA" id="ARBA00022481"/>
    </source>
</evidence>
<evidence type="ECO:0000256" key="6">
    <source>
        <dbReference type="ARBA" id="ARBA00022741"/>
    </source>
</evidence>
<evidence type="ECO:0000256" key="3">
    <source>
        <dbReference type="ARBA" id="ARBA00007249"/>
    </source>
</evidence>
<dbReference type="GO" id="GO:0003924">
    <property type="term" value="F:GTPase activity"/>
    <property type="evidence" value="ECO:0000318"/>
    <property type="project" value="GO_Central"/>
</dbReference>
<keyword evidence="9" id="KW-0342">GTP-binding</keyword>
<gene>
    <name evidence="11" type="ordered locus">MTR_2g080210</name>
</gene>
<dbReference type="CDD" id="cd01883">
    <property type="entry name" value="EF1_alpha"/>
    <property type="match status" value="1"/>
</dbReference>
<dbReference type="InterPro" id="IPR054696">
    <property type="entry name" value="GTP-eEF1A_C"/>
</dbReference>
<dbReference type="InterPro" id="IPR000795">
    <property type="entry name" value="T_Tr_GTP-bd_dom"/>
</dbReference>
<protein>
    <submittedName>
        <fullName evidence="11">Elongation factor 1-alpha-like protein</fullName>
    </submittedName>
</protein>
<dbReference type="FunFam" id="2.40.30.10:FF:000005">
    <property type="entry name" value="Elongation factor 1-alpha"/>
    <property type="match status" value="1"/>
</dbReference>
<comment type="similarity">
    <text evidence="3">Belongs to the TRAFAC class translation factor GTPase superfamily. Classic translation factor GTPase family. EF-Tu/EF-1A subfamily.</text>
</comment>
<reference evidence="12" key="3">
    <citation type="submission" date="2015-04" db="UniProtKB">
        <authorList>
            <consortium name="EnsemblPlants"/>
        </authorList>
    </citation>
    <scope>IDENTIFICATION</scope>
    <source>
        <strain evidence="12">cv. Jemalong A17</strain>
    </source>
</reference>
<evidence type="ECO:0000259" key="10">
    <source>
        <dbReference type="PROSITE" id="PS51722"/>
    </source>
</evidence>
<feature type="domain" description="Tr-type G" evidence="10">
    <location>
        <begin position="7"/>
        <end position="229"/>
    </location>
</feature>
<dbReference type="EnsemblPlants" id="KEH38802">
    <property type="protein sequence ID" value="KEH38802"/>
    <property type="gene ID" value="MTR_2g080210"/>
</dbReference>
<dbReference type="PROSITE" id="PS51722">
    <property type="entry name" value="G_TR_2"/>
    <property type="match status" value="1"/>
</dbReference>
<dbReference type="GO" id="GO:0005737">
    <property type="term" value="C:cytoplasm"/>
    <property type="evidence" value="ECO:0007669"/>
    <property type="project" value="UniProtKB-SubCell"/>
</dbReference>
<dbReference type="SUPFAM" id="SSF50465">
    <property type="entry name" value="EF-Tu/eEF-1alpha/eIF2-gamma C-terminal domain"/>
    <property type="match status" value="1"/>
</dbReference>
<dbReference type="AlphaFoldDB" id="A0A072VAI0"/>
<dbReference type="InterPro" id="IPR050100">
    <property type="entry name" value="TRAFAC_GTPase_members"/>
</dbReference>
<evidence type="ECO:0000256" key="2">
    <source>
        <dbReference type="ARBA" id="ARBA00004496"/>
    </source>
</evidence>
<keyword evidence="7 11" id="KW-0251">Elongation factor</keyword>
<dbReference type="InterPro" id="IPR027417">
    <property type="entry name" value="P-loop_NTPase"/>
</dbReference>
<dbReference type="CDD" id="cd03705">
    <property type="entry name" value="EF1_alpha_III"/>
    <property type="match status" value="1"/>
</dbReference>
<evidence type="ECO:0000313" key="13">
    <source>
        <dbReference type="Proteomes" id="UP000002051"/>
    </source>
</evidence>
<dbReference type="Gene3D" id="3.40.50.300">
    <property type="entry name" value="P-loop containing nucleotide triphosphate hydrolases"/>
    <property type="match status" value="1"/>
</dbReference>
<dbReference type="Pfam" id="PF22594">
    <property type="entry name" value="GTP-eEF1A_C"/>
    <property type="match status" value="1"/>
</dbReference>
<dbReference type="InterPro" id="IPR031157">
    <property type="entry name" value="G_TR_CS"/>
</dbReference>
<proteinExistence type="inferred from homology"/>
<dbReference type="GO" id="GO:0006414">
    <property type="term" value="P:translational elongation"/>
    <property type="evidence" value="ECO:0000318"/>
    <property type="project" value="GO_Central"/>
</dbReference>
<keyword evidence="8" id="KW-0648">Protein biosynthesis</keyword>
<comment type="subcellular location">
    <subcellularLocation>
        <location evidence="2">Cytoplasm</location>
    </subcellularLocation>
</comment>
<sequence length="436" mass="48353">MGKPTPKFHINIVVIGHVDSGKSTTTGHLLHKLGCIDKHVIDSLEEEAAQIDKCSFKYANWVLDKLEAERERGISIDVSMRNFETNQYRYTVIDAPGHRDYIKNMINGTSYADCALLIVDSSPGGFEVGFSKHGQTREHALLACTLGVPQMICCINKMDAANCCMFRFQEIQSKLHCFLEKLGYNLDKVPFVPISGFEGDNLIERSTNLDWYKGPTLLEALDRRVVTGHLKPGMAVTFAPTGLQDVVESVQMDGEAVPIAFPGDFVGLDCKNVAAGDLKPGYVASDSIDHPATEAAHFTSQVIITNDPGLIRKGFTPILDCHTSHVAVMFVELIAKVDWFYGKEIEKEPEFLKSGDAAAIKMIPTKPMVVEDFAYYPPLGRFVARDRRQTVAFGVIASVERKITESALMNGIVQDDDMDVFVEKQHQKRKTFDSAV</sequence>
<accession>A0A072VAI0</accession>
<dbReference type="InterPro" id="IPR009001">
    <property type="entry name" value="Transl_elong_EF1A/Init_IF2_C"/>
</dbReference>
<name>A0A072VAI0_MEDTR</name>
<evidence type="ECO:0000256" key="7">
    <source>
        <dbReference type="ARBA" id="ARBA00022768"/>
    </source>
</evidence>
<dbReference type="Gene3D" id="2.40.30.10">
    <property type="entry name" value="Translation factors"/>
    <property type="match status" value="2"/>
</dbReference>
<dbReference type="GO" id="GO:0006412">
    <property type="term" value="P:translation"/>
    <property type="evidence" value="ECO:0000318"/>
    <property type="project" value="GO_Central"/>
</dbReference>
<dbReference type="Pfam" id="PF00009">
    <property type="entry name" value="GTP_EFTU"/>
    <property type="match status" value="1"/>
</dbReference>
<reference evidence="11 13" key="1">
    <citation type="journal article" date="2011" name="Nature">
        <title>The Medicago genome provides insight into the evolution of rhizobial symbioses.</title>
        <authorList>
            <person name="Young N.D."/>
            <person name="Debelle F."/>
            <person name="Oldroyd G.E."/>
            <person name="Geurts R."/>
            <person name="Cannon S.B."/>
            <person name="Udvardi M.K."/>
            <person name="Benedito V.A."/>
            <person name="Mayer K.F."/>
            <person name="Gouzy J."/>
            <person name="Schoof H."/>
            <person name="Van de Peer Y."/>
            <person name="Proost S."/>
            <person name="Cook D.R."/>
            <person name="Meyers B.C."/>
            <person name="Spannagl M."/>
            <person name="Cheung F."/>
            <person name="De Mita S."/>
            <person name="Krishnakumar V."/>
            <person name="Gundlach H."/>
            <person name="Zhou S."/>
            <person name="Mudge J."/>
            <person name="Bharti A.K."/>
            <person name="Murray J.D."/>
            <person name="Naoumkina M.A."/>
            <person name="Rosen B."/>
            <person name="Silverstein K.A."/>
            <person name="Tang H."/>
            <person name="Rombauts S."/>
            <person name="Zhao P.X."/>
            <person name="Zhou P."/>
            <person name="Barbe V."/>
            <person name="Bardou P."/>
            <person name="Bechner M."/>
            <person name="Bellec A."/>
            <person name="Berger A."/>
            <person name="Berges H."/>
            <person name="Bidwell S."/>
            <person name="Bisseling T."/>
            <person name="Choisne N."/>
            <person name="Couloux A."/>
            <person name="Denny R."/>
            <person name="Deshpande S."/>
            <person name="Dai X."/>
            <person name="Doyle J.J."/>
            <person name="Dudez A.M."/>
            <person name="Farmer A.D."/>
            <person name="Fouteau S."/>
            <person name="Franken C."/>
            <person name="Gibelin C."/>
            <person name="Gish J."/>
            <person name="Goldstein S."/>
            <person name="Gonzalez A.J."/>
            <person name="Green P.J."/>
            <person name="Hallab A."/>
            <person name="Hartog M."/>
            <person name="Hua A."/>
            <person name="Humphray S.J."/>
            <person name="Jeong D.H."/>
            <person name="Jing Y."/>
            <person name="Jocker A."/>
            <person name="Kenton S.M."/>
            <person name="Kim D.J."/>
            <person name="Klee K."/>
            <person name="Lai H."/>
            <person name="Lang C."/>
            <person name="Lin S."/>
            <person name="Macmil S.L."/>
            <person name="Magdelenat G."/>
            <person name="Matthews L."/>
            <person name="McCorrison J."/>
            <person name="Monaghan E.L."/>
            <person name="Mun J.H."/>
            <person name="Najar F.Z."/>
            <person name="Nicholson C."/>
            <person name="Noirot C."/>
            <person name="O'Bleness M."/>
            <person name="Paule C.R."/>
            <person name="Poulain J."/>
            <person name="Prion F."/>
            <person name="Qin B."/>
            <person name="Qu C."/>
            <person name="Retzel E.F."/>
            <person name="Riddle C."/>
            <person name="Sallet E."/>
            <person name="Samain S."/>
            <person name="Samson N."/>
            <person name="Sanders I."/>
            <person name="Saurat O."/>
            <person name="Scarpelli C."/>
            <person name="Schiex T."/>
            <person name="Segurens B."/>
            <person name="Severin A.J."/>
            <person name="Sherrier D.J."/>
            <person name="Shi R."/>
            <person name="Sims S."/>
            <person name="Singer S.R."/>
            <person name="Sinharoy S."/>
            <person name="Sterck L."/>
            <person name="Viollet A."/>
            <person name="Wang B.B."/>
            <person name="Wang K."/>
            <person name="Wang M."/>
            <person name="Wang X."/>
            <person name="Warfsmann J."/>
            <person name="Weissenbach J."/>
            <person name="White D.D."/>
            <person name="White J.D."/>
            <person name="Wiley G.B."/>
            <person name="Wincker P."/>
            <person name="Xing Y."/>
            <person name="Yang L."/>
            <person name="Yao Z."/>
            <person name="Ying F."/>
            <person name="Zhai J."/>
            <person name="Zhou L."/>
            <person name="Zuber A."/>
            <person name="Denarie J."/>
            <person name="Dixon R.A."/>
            <person name="May G.D."/>
            <person name="Schwartz D.C."/>
            <person name="Rogers J."/>
            <person name="Quetier F."/>
            <person name="Town C.D."/>
            <person name="Roe B.A."/>
        </authorList>
    </citation>
    <scope>NUCLEOTIDE SEQUENCE [LARGE SCALE GENOMIC DNA]</scope>
    <source>
        <strain evidence="11">A17</strain>
        <strain evidence="12 13">cv. Jemalong A17</strain>
    </source>
</reference>
<dbReference type="STRING" id="3880.A0A072VAI0"/>
<dbReference type="PROSITE" id="PS00301">
    <property type="entry name" value="G_TR_1"/>
    <property type="match status" value="1"/>
</dbReference>